<dbReference type="GeneID" id="111100736"/>
<organism evidence="1 2">
    <name type="scientific">Crassostrea virginica</name>
    <name type="common">Eastern oyster</name>
    <dbReference type="NCBI Taxonomy" id="6565"/>
    <lineage>
        <taxon>Eukaryota</taxon>
        <taxon>Metazoa</taxon>
        <taxon>Spiralia</taxon>
        <taxon>Lophotrochozoa</taxon>
        <taxon>Mollusca</taxon>
        <taxon>Bivalvia</taxon>
        <taxon>Autobranchia</taxon>
        <taxon>Pteriomorphia</taxon>
        <taxon>Ostreida</taxon>
        <taxon>Ostreoidea</taxon>
        <taxon>Ostreidae</taxon>
        <taxon>Crassostrea</taxon>
    </lineage>
</organism>
<name>A0A8B8AAN6_CRAVI</name>
<evidence type="ECO:0000313" key="1">
    <source>
        <dbReference type="Proteomes" id="UP000694844"/>
    </source>
</evidence>
<dbReference type="Proteomes" id="UP000694844">
    <property type="component" value="Chromosome 6"/>
</dbReference>
<evidence type="ECO:0000313" key="2">
    <source>
        <dbReference type="RefSeq" id="XP_022288536.1"/>
    </source>
</evidence>
<dbReference type="AlphaFoldDB" id="A0A8B8AAN6"/>
<accession>A0A8B8AAN6</accession>
<protein>
    <submittedName>
        <fullName evidence="2">Uncharacterized protein LOC111100736</fullName>
    </submittedName>
</protein>
<dbReference type="RefSeq" id="XP_022288536.1">
    <property type="nucleotide sequence ID" value="XM_022432828.1"/>
</dbReference>
<gene>
    <name evidence="2" type="primary">LOC111100736</name>
</gene>
<dbReference type="OrthoDB" id="6369184at2759"/>
<dbReference type="KEGG" id="cvn:111100736"/>
<reference evidence="2" key="1">
    <citation type="submission" date="2025-08" db="UniProtKB">
        <authorList>
            <consortium name="RefSeq"/>
        </authorList>
    </citation>
    <scope>IDENTIFICATION</scope>
    <source>
        <tissue evidence="2">Whole sample</tissue>
    </source>
</reference>
<keyword evidence="1" id="KW-1185">Reference proteome</keyword>
<proteinExistence type="predicted"/>
<sequence>MGFCNFFVKIIHFLSSQNDHVTFTCYSHDGPDKSFQPICGVLNSLLTKRVSDGAYFRVLMSSYDNYEHTGFLGRYEFGPGYNVFSPTTPSPEKISGLDSGQGSIHYVINMPLIGLVLCFYRITGLS</sequence>